<dbReference type="InterPro" id="IPR052055">
    <property type="entry name" value="Hepadnavirus_pol/RT"/>
</dbReference>
<organism evidence="11 12">
    <name type="scientific">Cirrhinus mrigala</name>
    <name type="common">Mrigala</name>
    <dbReference type="NCBI Taxonomy" id="683832"/>
    <lineage>
        <taxon>Eukaryota</taxon>
        <taxon>Metazoa</taxon>
        <taxon>Chordata</taxon>
        <taxon>Craniata</taxon>
        <taxon>Vertebrata</taxon>
        <taxon>Euteleostomi</taxon>
        <taxon>Actinopterygii</taxon>
        <taxon>Neopterygii</taxon>
        <taxon>Teleostei</taxon>
        <taxon>Ostariophysi</taxon>
        <taxon>Cypriniformes</taxon>
        <taxon>Cyprinidae</taxon>
        <taxon>Labeoninae</taxon>
        <taxon>Labeonini</taxon>
        <taxon>Cirrhinus</taxon>
    </lineage>
</organism>
<name>A0ABD0QC41_CIRMR</name>
<dbReference type="InterPro" id="IPR043502">
    <property type="entry name" value="DNA/RNA_pol_sf"/>
</dbReference>
<dbReference type="GO" id="GO:0004523">
    <property type="term" value="F:RNA-DNA hybrid ribonuclease activity"/>
    <property type="evidence" value="ECO:0007669"/>
    <property type="project" value="UniProtKB-EC"/>
</dbReference>
<evidence type="ECO:0000259" key="10">
    <source>
        <dbReference type="PROSITE" id="PS50878"/>
    </source>
</evidence>
<dbReference type="PROSITE" id="PS50878">
    <property type="entry name" value="RT_POL"/>
    <property type="match status" value="1"/>
</dbReference>
<dbReference type="Pfam" id="PF00078">
    <property type="entry name" value="RVT_1"/>
    <property type="match status" value="1"/>
</dbReference>
<reference evidence="11 12" key="1">
    <citation type="submission" date="2024-05" db="EMBL/GenBank/DDBJ databases">
        <title>Genome sequencing and assembly of Indian major carp, Cirrhinus mrigala (Hamilton, 1822).</title>
        <authorList>
            <person name="Mohindra V."/>
            <person name="Chowdhury L.M."/>
            <person name="Lal K."/>
            <person name="Jena J.K."/>
        </authorList>
    </citation>
    <scope>NUCLEOTIDE SEQUENCE [LARGE SCALE GENOMIC DNA]</scope>
    <source>
        <strain evidence="11">CM1030</strain>
        <tissue evidence="11">Blood</tissue>
    </source>
</reference>
<protein>
    <recommendedName>
        <fullName evidence="2">ribonuclease H</fullName>
        <ecNumber evidence="2">3.1.26.4</ecNumber>
    </recommendedName>
</protein>
<accession>A0ABD0QC41</accession>
<dbReference type="EMBL" id="JAMKFB020000009">
    <property type="protein sequence ID" value="KAL0183722.1"/>
    <property type="molecule type" value="Genomic_DNA"/>
</dbReference>
<proteinExistence type="inferred from homology"/>
<dbReference type="SUPFAM" id="SSF56672">
    <property type="entry name" value="DNA/RNA polymerases"/>
    <property type="match status" value="1"/>
</dbReference>
<evidence type="ECO:0000256" key="5">
    <source>
        <dbReference type="ARBA" id="ARBA00022722"/>
    </source>
</evidence>
<dbReference type="PANTHER" id="PTHR33050">
    <property type="entry name" value="REVERSE TRANSCRIPTASE DOMAIN-CONTAINING PROTEIN"/>
    <property type="match status" value="1"/>
</dbReference>
<dbReference type="InterPro" id="IPR043128">
    <property type="entry name" value="Rev_trsase/Diguanyl_cyclase"/>
</dbReference>
<evidence type="ECO:0000256" key="2">
    <source>
        <dbReference type="ARBA" id="ARBA00012180"/>
    </source>
</evidence>
<evidence type="ECO:0000256" key="4">
    <source>
        <dbReference type="ARBA" id="ARBA00022695"/>
    </source>
</evidence>
<feature type="non-terminal residue" evidence="11">
    <location>
        <position position="1015"/>
    </location>
</feature>
<keyword evidence="8" id="KW-0695">RNA-directed DNA polymerase</keyword>
<dbReference type="Gene3D" id="3.10.10.10">
    <property type="entry name" value="HIV Type 1 Reverse Transcriptase, subunit A, domain 1"/>
    <property type="match status" value="1"/>
</dbReference>
<feature type="domain" description="Reverse transcriptase" evidence="10">
    <location>
        <begin position="464"/>
        <end position="643"/>
    </location>
</feature>
<dbReference type="Gene3D" id="3.30.420.10">
    <property type="entry name" value="Ribonuclease H-like superfamily/Ribonuclease H"/>
    <property type="match status" value="1"/>
</dbReference>
<evidence type="ECO:0000256" key="9">
    <source>
        <dbReference type="SAM" id="MobiDB-lite"/>
    </source>
</evidence>
<dbReference type="Gene3D" id="1.10.287.3160">
    <property type="match status" value="1"/>
</dbReference>
<comment type="caution">
    <text evidence="11">The sequence shown here is derived from an EMBL/GenBank/DDBJ whole genome shotgun (WGS) entry which is preliminary data.</text>
</comment>
<dbReference type="AlphaFoldDB" id="A0ABD0QC41"/>
<dbReference type="Gene3D" id="3.30.70.270">
    <property type="match status" value="1"/>
</dbReference>
<evidence type="ECO:0000256" key="8">
    <source>
        <dbReference type="ARBA" id="ARBA00022918"/>
    </source>
</evidence>
<feature type="region of interest" description="Disordered" evidence="9">
    <location>
        <begin position="369"/>
        <end position="402"/>
    </location>
</feature>
<feature type="region of interest" description="Disordered" evidence="9">
    <location>
        <begin position="29"/>
        <end position="83"/>
    </location>
</feature>
<dbReference type="Proteomes" id="UP001529510">
    <property type="component" value="Unassembled WGS sequence"/>
</dbReference>
<evidence type="ECO:0000256" key="3">
    <source>
        <dbReference type="ARBA" id="ARBA00022679"/>
    </source>
</evidence>
<gene>
    <name evidence="11" type="ORF">M9458_019418</name>
</gene>
<dbReference type="Pfam" id="PF17917">
    <property type="entry name" value="RT_RNaseH"/>
    <property type="match status" value="1"/>
</dbReference>
<keyword evidence="12" id="KW-1185">Reference proteome</keyword>
<evidence type="ECO:0000256" key="1">
    <source>
        <dbReference type="ARBA" id="ARBA00010879"/>
    </source>
</evidence>
<evidence type="ECO:0000256" key="6">
    <source>
        <dbReference type="ARBA" id="ARBA00022759"/>
    </source>
</evidence>
<keyword evidence="7" id="KW-0378">Hydrolase</keyword>
<dbReference type="EC" id="3.1.26.4" evidence="2"/>
<keyword evidence="6" id="KW-0255">Endonuclease</keyword>
<dbReference type="GO" id="GO:0003964">
    <property type="term" value="F:RNA-directed DNA polymerase activity"/>
    <property type="evidence" value="ECO:0007669"/>
    <property type="project" value="UniProtKB-KW"/>
</dbReference>
<keyword evidence="5" id="KW-0540">Nuclease</keyword>
<evidence type="ECO:0000313" key="11">
    <source>
        <dbReference type="EMBL" id="KAL0183722.1"/>
    </source>
</evidence>
<keyword evidence="4" id="KW-0548">Nucleotidyltransferase</keyword>
<dbReference type="InterPro" id="IPR041373">
    <property type="entry name" value="RT_RNaseH"/>
</dbReference>
<evidence type="ECO:0000313" key="12">
    <source>
        <dbReference type="Proteomes" id="UP001529510"/>
    </source>
</evidence>
<dbReference type="InterPro" id="IPR036397">
    <property type="entry name" value="RNaseH_sf"/>
</dbReference>
<comment type="similarity">
    <text evidence="1">Belongs to the beta type-B retroviral polymerase family. HERV class-II K(HML-2) pol subfamily.</text>
</comment>
<dbReference type="PANTHER" id="PTHR33050:SF7">
    <property type="entry name" value="RIBONUCLEASE H"/>
    <property type="match status" value="1"/>
</dbReference>
<dbReference type="CDD" id="cd09275">
    <property type="entry name" value="RNase_HI_RT_DIRS1"/>
    <property type="match status" value="1"/>
</dbReference>
<dbReference type="CDD" id="cd03714">
    <property type="entry name" value="RT_DIRS1"/>
    <property type="match status" value="1"/>
</dbReference>
<keyword evidence="3" id="KW-0808">Transferase</keyword>
<sequence length="1015" mass="111643">MATLRRLPSSRKGFTAASARRLGDLQVTVQNVPPGKTPRASAPPRGPVVMPKQTAPPSKSGPSISFGAPPEEEMSISASEAGASAAQRPSAVAVLSEADAELGSGWRSLRLDDWFLGTRSAAPPRSPPVPFFPEVHDELVRAWRAPYSARSRSTSSALTTLDGGAARGYEGVPQVERAVAVHLCPQDAATWRGSPRLPSKACRLSSALTGRAYSAAGQAATALHAMATLQVYQAKALKELHKGSPDQAVLQELRAATDFALRATKVTARSLGQVMSTLVVQERHLWLNLAQMADVDKARFLDAPVSQAGLFGDTFSAVQKQTEAISHILPRRVTPSNLLVAEGAPLRPPRSKNILLCLRLRPMRRASPADVVATAGERRRPLLRSPPRHQRPAGLRGAPDTGSLEMMEAALRGTTTTAPPPPEEGRGRLCAQLPAKFLISGPNMIQHSPAREPGKKVLLAKDAIEPVPPAEMRSGFYSPYFIVPKKSGGLRPILDLRVLNRSLLRLPFKMLTSKRILSCVRHQDWFVAIDLKDAYFHVSILPRHRPFLQFAFEGRAYQYKVLPFGLSLSPRVFTKVAEGALWQQGVRILNYLDDWLIMAHSREQLCEHRDLVLQHLSHLGLRVNREKSKLSPVQRISFLGMELDSINMTACLTNERTQSVLNCLKSFRHKTAVPLKSFQRLLGHMAAAATVTPLGLLHMRPLQRWLHDRVPRWAWHRGTLRIGVSPQCRRLFSPWSDPAYLRAGVPLGQVSRHVVVHTDASSTGWGAVCNGQAASGSWTGPRLLWHINCLELLAVLLALRRFLPMLRHKHVLVRMDNTVTVAYINHQGGLRSRRMPQLACHLLLWSQTRLKSLGAVHIPGELNRAADQLSRQPTHPGEWRLHPQTVQLIWSRFGEAQIDLFTSPESSHCQLYYSLSEAPLGRDALAHSWPPGPNLLAQTLCKIREDGEQVLLVAPYWLTRTCPSLEDSPEEGPSFSGDGHNLAPASRSLEPACVASGRDTIDLAGLPQAVIETIT</sequence>
<dbReference type="InterPro" id="IPR000477">
    <property type="entry name" value="RT_dom"/>
</dbReference>
<evidence type="ECO:0000256" key="7">
    <source>
        <dbReference type="ARBA" id="ARBA00022801"/>
    </source>
</evidence>